<evidence type="ECO:0000313" key="2">
    <source>
        <dbReference type="EMBL" id="EAY27727.1"/>
    </source>
</evidence>
<dbReference type="RefSeq" id="WP_002699079.1">
    <property type="nucleotide sequence ID" value="NZ_AAWS01000021.1"/>
</dbReference>
<protein>
    <submittedName>
        <fullName evidence="2">Lipoprotein, putative</fullName>
    </submittedName>
</protein>
<feature type="signal peptide" evidence="1">
    <location>
        <begin position="1"/>
        <end position="21"/>
    </location>
</feature>
<dbReference type="OrthoDB" id="163809at2"/>
<accession>A1ZPI8</accession>
<sequence>MLFLKKIVLFVVFTAFIVSCAKKENVAPAKVKQSQKSGELKTVLDNAQANPNARTSGAIQLGIPFEIGLDDIRYSLDARFVIRLDNVQDARCPKGMMCVRAGGAKVSFSAYQGQYFNFDLETVNVLPTSAPVQRTFNGYTLKLIDVNPYPAVNIKFPKSAYKATLVLTKDAAPVKVVLNTPFELKLGANARFRNGAIDLEFKEVMEDSRCPEGTNCISAGRVKLLFVANNDQKMDLTLEAGKPQLARFDYQGFTIELLKVVPYPVAGTTNQGIYKATLVITQSPSFGNEFEMSYGTTVNIKDFDLTFNEVEDSRCPEGAQCIWAGNVKVNFKVGGFGFTLTKEAGKPELAQTTINDYVVKLVEVTPYPSVGTTINKANYRAKVIVTKAN</sequence>
<gene>
    <name evidence="2" type="ORF">M23134_03796</name>
</gene>
<dbReference type="PROSITE" id="PS51257">
    <property type="entry name" value="PROKAR_LIPOPROTEIN"/>
    <property type="match status" value="1"/>
</dbReference>
<evidence type="ECO:0000256" key="1">
    <source>
        <dbReference type="SAM" id="SignalP"/>
    </source>
</evidence>
<evidence type="ECO:0000313" key="3">
    <source>
        <dbReference type="Proteomes" id="UP000004095"/>
    </source>
</evidence>
<dbReference type="EMBL" id="AAWS01000021">
    <property type="protein sequence ID" value="EAY27727.1"/>
    <property type="molecule type" value="Genomic_DNA"/>
</dbReference>
<feature type="chain" id="PRO_5002642330" evidence="1">
    <location>
        <begin position="22"/>
        <end position="389"/>
    </location>
</feature>
<dbReference type="AlphaFoldDB" id="A1ZPI8"/>
<reference evidence="2 3" key="1">
    <citation type="submission" date="2007-01" db="EMBL/GenBank/DDBJ databases">
        <authorList>
            <person name="Haygood M."/>
            <person name="Podell S."/>
            <person name="Anderson C."/>
            <person name="Hopkinson B."/>
            <person name="Roe K."/>
            <person name="Barbeau K."/>
            <person name="Gaasterland T."/>
            <person name="Ferriera S."/>
            <person name="Johnson J."/>
            <person name="Kravitz S."/>
            <person name="Beeson K."/>
            <person name="Sutton G."/>
            <person name="Rogers Y.-H."/>
            <person name="Friedman R."/>
            <person name="Frazier M."/>
            <person name="Venter J.C."/>
        </authorList>
    </citation>
    <scope>NUCLEOTIDE SEQUENCE [LARGE SCALE GENOMIC DNA]</scope>
    <source>
        <strain evidence="2 3">ATCC 23134</strain>
    </source>
</reference>
<keyword evidence="3" id="KW-1185">Reference proteome</keyword>
<keyword evidence="1" id="KW-0732">Signal</keyword>
<comment type="caution">
    <text evidence="2">The sequence shown here is derived from an EMBL/GenBank/DDBJ whole genome shotgun (WGS) entry which is preliminary data.</text>
</comment>
<dbReference type="Proteomes" id="UP000004095">
    <property type="component" value="Unassembled WGS sequence"/>
</dbReference>
<name>A1ZPI8_MICM2</name>
<proteinExistence type="predicted"/>
<keyword evidence="2" id="KW-0449">Lipoprotein</keyword>
<organism evidence="2 3">
    <name type="scientific">Microscilla marina ATCC 23134</name>
    <dbReference type="NCBI Taxonomy" id="313606"/>
    <lineage>
        <taxon>Bacteria</taxon>
        <taxon>Pseudomonadati</taxon>
        <taxon>Bacteroidota</taxon>
        <taxon>Cytophagia</taxon>
        <taxon>Cytophagales</taxon>
        <taxon>Microscillaceae</taxon>
        <taxon>Microscilla</taxon>
    </lineage>
</organism>